<dbReference type="EMBL" id="CP123872">
    <property type="protein sequence ID" value="WND02660.1"/>
    <property type="molecule type" value="Genomic_DNA"/>
</dbReference>
<protein>
    <submittedName>
        <fullName evidence="2">AsmA family protein</fullName>
    </submittedName>
</protein>
<dbReference type="RefSeq" id="WP_310798496.1">
    <property type="nucleotide sequence ID" value="NZ_CP123872.1"/>
</dbReference>
<accession>A0AA52HAE6</accession>
<sequence>MKKILIFIGLLIVVLFVGVAVFAFKGEEMIASGVSSEGTEILGTKVALRDVKLSPFVGKVQLGGFSIDQPQGYGDGQLVKFDDFTLAVKPASLISQHVEIDVIDLNGLNLNAVMKDRKTNLQALQEKLSTSEENSESVDLKLSAKSILLRNIKASFQYEDGKKHELKLADIELKNVGVDQNGIPPKEMIRHALDALEPQIAKAAVKLGLKSKVKSLEDKLPDDVKGLKDKAKNVLGLFKKKKKDN</sequence>
<dbReference type="AlphaFoldDB" id="A0AA52HAE6"/>
<evidence type="ECO:0000313" key="2">
    <source>
        <dbReference type="EMBL" id="WND02660.1"/>
    </source>
</evidence>
<reference evidence="2" key="1">
    <citation type="submission" date="2023-04" db="EMBL/GenBank/DDBJ databases">
        <title>Complete genome sequence of Temperatibacter marinus.</title>
        <authorList>
            <person name="Rong J.-C."/>
            <person name="Yi M.-L."/>
            <person name="Zhao Q."/>
        </authorList>
    </citation>
    <scope>NUCLEOTIDE SEQUENCE</scope>
    <source>
        <strain evidence="2">NBRC 110045</strain>
    </source>
</reference>
<proteinExistence type="predicted"/>
<dbReference type="Pfam" id="PF05359">
    <property type="entry name" value="DUF748"/>
    <property type="match status" value="1"/>
</dbReference>
<evidence type="ECO:0000256" key="1">
    <source>
        <dbReference type="SAM" id="Coils"/>
    </source>
</evidence>
<feature type="coiled-coil region" evidence="1">
    <location>
        <begin position="114"/>
        <end position="141"/>
    </location>
</feature>
<dbReference type="InterPro" id="IPR008023">
    <property type="entry name" value="DUF748"/>
</dbReference>
<evidence type="ECO:0000313" key="3">
    <source>
        <dbReference type="Proteomes" id="UP001268683"/>
    </source>
</evidence>
<keyword evidence="1" id="KW-0175">Coiled coil</keyword>
<name>A0AA52HAE6_9PROT</name>
<keyword evidence="3" id="KW-1185">Reference proteome</keyword>
<dbReference type="KEGG" id="tmk:QGN29_13995"/>
<organism evidence="2 3">
    <name type="scientific">Temperatibacter marinus</name>
    <dbReference type="NCBI Taxonomy" id="1456591"/>
    <lineage>
        <taxon>Bacteria</taxon>
        <taxon>Pseudomonadati</taxon>
        <taxon>Pseudomonadota</taxon>
        <taxon>Alphaproteobacteria</taxon>
        <taxon>Kordiimonadales</taxon>
        <taxon>Temperatibacteraceae</taxon>
        <taxon>Temperatibacter</taxon>
    </lineage>
</organism>
<gene>
    <name evidence="2" type="ORF">QGN29_13995</name>
</gene>
<dbReference type="Proteomes" id="UP001268683">
    <property type="component" value="Chromosome"/>
</dbReference>